<dbReference type="OrthoDB" id="4293235at2"/>
<evidence type="ECO:0000313" key="3">
    <source>
        <dbReference type="Proteomes" id="UP000315677"/>
    </source>
</evidence>
<dbReference type="Pfam" id="PF01494">
    <property type="entry name" value="FAD_binding_3"/>
    <property type="match status" value="1"/>
</dbReference>
<evidence type="ECO:0000259" key="1">
    <source>
        <dbReference type="Pfam" id="PF01494"/>
    </source>
</evidence>
<name>A0A543DYG1_9PSEU</name>
<dbReference type="AlphaFoldDB" id="A0A543DYG1"/>
<dbReference type="Gene3D" id="3.30.9.10">
    <property type="entry name" value="D-Amino Acid Oxidase, subunit A, domain 2"/>
    <property type="match status" value="1"/>
</dbReference>
<dbReference type="PANTHER" id="PTHR46865">
    <property type="entry name" value="OXIDOREDUCTASE-RELATED"/>
    <property type="match status" value="1"/>
</dbReference>
<protein>
    <submittedName>
        <fullName evidence="2">2-polyprenyl-6-methoxyphenol hydroxylase-like FAD-dependent oxidoreductase</fullName>
    </submittedName>
</protein>
<reference evidence="2 3" key="1">
    <citation type="submission" date="2019-06" db="EMBL/GenBank/DDBJ databases">
        <title>Sequencing the genomes of 1000 actinobacteria strains.</title>
        <authorList>
            <person name="Klenk H.-P."/>
        </authorList>
    </citation>
    <scope>NUCLEOTIDE SEQUENCE [LARGE SCALE GENOMIC DNA]</scope>
    <source>
        <strain evidence="2 3">DSM 45301</strain>
    </source>
</reference>
<gene>
    <name evidence="2" type="ORF">FB558_1116</name>
</gene>
<accession>A0A543DYG1</accession>
<feature type="domain" description="FAD-binding" evidence="1">
    <location>
        <begin position="10"/>
        <end position="166"/>
    </location>
</feature>
<sequence>MNILPLRGLRVLVSGAGVAGPSLAFWLSRYGATTTVVESARALRTSGFAVDFRGPTHLGVLAAMGVLDELRSVQTHGGASSCVDEHGREIFGLPAEFAGGDIEVRRRDLSRVLHDRSAERAEYLFGDSVTALTQTADGVHVDLARGASRTVDLVVGADGIHSGVRRLAFGDESRYVRHLGYHLAGWDLPTDAVADPRLRTTPQQYNVPGRMASVSLDDRDPERAGAFLVFAAPRLEYDPTDIDRQKELVAGAFAGVGWLVPQLLETLPGAAELYFDAISRVSVPRWSTGRVALLGDAATGVTLGGMGVGAAVVGAHVLAGELAAAQGDHRAAFAAYERRMRAYTGRWQRGAAPGEFLAPSTATRLWLRNALLRTRLVQRLLVASTRSIATELDLPAYPVPADEPGLAA</sequence>
<dbReference type="SUPFAM" id="SSF51905">
    <property type="entry name" value="FAD/NAD(P)-binding domain"/>
    <property type="match status" value="1"/>
</dbReference>
<dbReference type="PANTHER" id="PTHR46865:SF2">
    <property type="entry name" value="MONOOXYGENASE"/>
    <property type="match status" value="1"/>
</dbReference>
<keyword evidence="3" id="KW-1185">Reference proteome</keyword>
<dbReference type="GO" id="GO:0071949">
    <property type="term" value="F:FAD binding"/>
    <property type="evidence" value="ECO:0007669"/>
    <property type="project" value="InterPro"/>
</dbReference>
<dbReference type="InterPro" id="IPR002938">
    <property type="entry name" value="FAD-bd"/>
</dbReference>
<dbReference type="RefSeq" id="WP_142048715.1">
    <property type="nucleotide sequence ID" value="NZ_VFPA01000001.1"/>
</dbReference>
<proteinExistence type="predicted"/>
<dbReference type="Gene3D" id="3.50.50.60">
    <property type="entry name" value="FAD/NAD(P)-binding domain"/>
    <property type="match status" value="1"/>
</dbReference>
<organism evidence="2 3">
    <name type="scientific">Pseudonocardia kunmingensis</name>
    <dbReference type="NCBI Taxonomy" id="630975"/>
    <lineage>
        <taxon>Bacteria</taxon>
        <taxon>Bacillati</taxon>
        <taxon>Actinomycetota</taxon>
        <taxon>Actinomycetes</taxon>
        <taxon>Pseudonocardiales</taxon>
        <taxon>Pseudonocardiaceae</taxon>
        <taxon>Pseudonocardia</taxon>
    </lineage>
</organism>
<dbReference type="Proteomes" id="UP000315677">
    <property type="component" value="Unassembled WGS sequence"/>
</dbReference>
<comment type="caution">
    <text evidence="2">The sequence shown here is derived from an EMBL/GenBank/DDBJ whole genome shotgun (WGS) entry which is preliminary data.</text>
</comment>
<dbReference type="InterPro" id="IPR051704">
    <property type="entry name" value="FAD_aromatic-hydroxylase"/>
</dbReference>
<dbReference type="PRINTS" id="PR00420">
    <property type="entry name" value="RNGMNOXGNASE"/>
</dbReference>
<dbReference type="InterPro" id="IPR036188">
    <property type="entry name" value="FAD/NAD-bd_sf"/>
</dbReference>
<evidence type="ECO:0000313" key="2">
    <source>
        <dbReference type="EMBL" id="TQM14354.1"/>
    </source>
</evidence>
<dbReference type="EMBL" id="VFPA01000001">
    <property type="protein sequence ID" value="TQM14354.1"/>
    <property type="molecule type" value="Genomic_DNA"/>
</dbReference>